<evidence type="ECO:0000313" key="3">
    <source>
        <dbReference type="Proteomes" id="UP000197019"/>
    </source>
</evidence>
<keyword evidence="1" id="KW-0812">Transmembrane</keyword>
<feature type="transmembrane region" description="Helical" evidence="1">
    <location>
        <begin position="129"/>
        <end position="148"/>
    </location>
</feature>
<keyword evidence="3" id="KW-1185">Reference proteome</keyword>
<dbReference type="RefSeq" id="WP_088618949.1">
    <property type="nucleotide sequence ID" value="NZ_CP022129.1"/>
</dbReference>
<feature type="transmembrane region" description="Helical" evidence="1">
    <location>
        <begin position="12"/>
        <end position="36"/>
    </location>
</feature>
<keyword evidence="1" id="KW-1133">Transmembrane helix</keyword>
<name>A0A1Z4BXS2_9GAMM</name>
<feature type="transmembrane region" description="Helical" evidence="1">
    <location>
        <begin position="95"/>
        <end position="117"/>
    </location>
</feature>
<dbReference type="AlphaFoldDB" id="A0A1Z4BXS2"/>
<sequence>MFITTLPIIFTYIHLFSAIEAVVFLAAIGGLVYVYTPEPQRTWQEKPGKNWYQFLKAAWLGELRLWRAFWPFFLFVNGVLYYADYRIAAVTYTIASWKTVQGMLFLPIIWWTVSVWQCTRHSRYKVYGALARTMTIALYLDLALRIYLSSQHPNTLFDCRLLIMQYGDCL</sequence>
<dbReference type="EMBL" id="CP022129">
    <property type="protein sequence ID" value="ASF46075.1"/>
    <property type="molecule type" value="Genomic_DNA"/>
</dbReference>
<dbReference type="KEGG" id="mpsy:CEK71_08270"/>
<protein>
    <submittedName>
        <fullName evidence="2">Uncharacterized protein</fullName>
    </submittedName>
</protein>
<reference evidence="2 3" key="1">
    <citation type="submission" date="2017-06" db="EMBL/GenBank/DDBJ databases">
        <title>Genome Sequencing of the methanotroph Methylovulum psychrotolerants str. HV10-M2 isolated from a high-altitude environment.</title>
        <authorList>
            <person name="Mateos-Rivera A."/>
        </authorList>
    </citation>
    <scope>NUCLEOTIDE SEQUENCE [LARGE SCALE GENOMIC DNA]</scope>
    <source>
        <strain evidence="2 3">HV10_M2</strain>
    </source>
</reference>
<gene>
    <name evidence="2" type="ORF">CEK71_08270</name>
</gene>
<dbReference type="OrthoDB" id="5571302at2"/>
<organism evidence="2 3">
    <name type="scientific">Methylovulum psychrotolerans</name>
    <dbReference type="NCBI Taxonomy" id="1704499"/>
    <lineage>
        <taxon>Bacteria</taxon>
        <taxon>Pseudomonadati</taxon>
        <taxon>Pseudomonadota</taxon>
        <taxon>Gammaproteobacteria</taxon>
        <taxon>Methylococcales</taxon>
        <taxon>Methylococcaceae</taxon>
        <taxon>Methylovulum</taxon>
    </lineage>
</organism>
<accession>A0A1Z4BXS2</accession>
<dbReference type="Proteomes" id="UP000197019">
    <property type="component" value="Chromosome"/>
</dbReference>
<evidence type="ECO:0000256" key="1">
    <source>
        <dbReference type="SAM" id="Phobius"/>
    </source>
</evidence>
<feature type="transmembrane region" description="Helical" evidence="1">
    <location>
        <begin position="65"/>
        <end position="83"/>
    </location>
</feature>
<proteinExistence type="predicted"/>
<keyword evidence="1" id="KW-0472">Membrane</keyword>
<evidence type="ECO:0000313" key="2">
    <source>
        <dbReference type="EMBL" id="ASF46075.1"/>
    </source>
</evidence>